<name>A0A180GX08_PUCT1</name>
<feature type="region of interest" description="Disordered" evidence="4">
    <location>
        <begin position="1"/>
        <end position="22"/>
    </location>
</feature>
<accession>A0A180GX08</accession>
<organism evidence="5">
    <name type="scientific">Puccinia triticina (isolate 1-1 / race 1 (BBBD))</name>
    <name type="common">Brown leaf rust fungus</name>
    <dbReference type="NCBI Taxonomy" id="630390"/>
    <lineage>
        <taxon>Eukaryota</taxon>
        <taxon>Fungi</taxon>
        <taxon>Dikarya</taxon>
        <taxon>Basidiomycota</taxon>
        <taxon>Pucciniomycotina</taxon>
        <taxon>Pucciniomycetes</taxon>
        <taxon>Pucciniales</taxon>
        <taxon>Pucciniaceae</taxon>
        <taxon>Puccinia</taxon>
    </lineage>
</organism>
<dbReference type="FunFam" id="2.40.10.190:FF:000001">
    <property type="entry name" value="60S ribosomal protein L35a"/>
    <property type="match status" value="1"/>
</dbReference>
<dbReference type="Pfam" id="PF01247">
    <property type="entry name" value="Ribosomal_L35Ae"/>
    <property type="match status" value="1"/>
</dbReference>
<dbReference type="OrthoDB" id="1166329at2759"/>
<reference evidence="5" key="2">
    <citation type="submission" date="2016-05" db="EMBL/GenBank/DDBJ databases">
        <title>Comparative analysis highlights variable genome content of wheat rusts and divergence of the mating loci.</title>
        <authorList>
            <person name="Cuomo C.A."/>
            <person name="Bakkeren G."/>
            <person name="Szabo L."/>
            <person name="Khalil H."/>
            <person name="Joly D."/>
            <person name="Goldberg J."/>
            <person name="Young S."/>
            <person name="Zeng Q."/>
            <person name="Fellers J."/>
        </authorList>
    </citation>
    <scope>NUCLEOTIDE SEQUENCE [LARGE SCALE GENOMIC DNA]</scope>
    <source>
        <strain evidence="5">1-1 BBBD Race 1</strain>
    </source>
</reference>
<evidence type="ECO:0000256" key="2">
    <source>
        <dbReference type="ARBA" id="ARBA00022980"/>
    </source>
</evidence>
<evidence type="ECO:0000313" key="6">
    <source>
        <dbReference type="EnsemblFungi" id="PTTG_12383-t43_1-p1"/>
    </source>
</evidence>
<evidence type="ECO:0000313" key="7">
    <source>
        <dbReference type="Proteomes" id="UP000005240"/>
    </source>
</evidence>
<evidence type="ECO:0000256" key="3">
    <source>
        <dbReference type="ARBA" id="ARBA00023274"/>
    </source>
</evidence>
<comment type="similarity">
    <text evidence="1">Belongs to the eukaryotic ribosomal protein eL33 family.</text>
</comment>
<keyword evidence="3" id="KW-0687">Ribonucleoprotein</keyword>
<dbReference type="GO" id="GO:0005840">
    <property type="term" value="C:ribosome"/>
    <property type="evidence" value="ECO:0007669"/>
    <property type="project" value="UniProtKB-KW"/>
</dbReference>
<reference evidence="6" key="4">
    <citation type="submission" date="2025-05" db="UniProtKB">
        <authorList>
            <consortium name="EnsemblFungi"/>
        </authorList>
    </citation>
    <scope>IDENTIFICATION</scope>
    <source>
        <strain evidence="6">isolate 1-1 / race 1 (BBBD)</strain>
    </source>
</reference>
<dbReference type="EnsemblFungi" id="PTTG_12383-t43_1">
    <property type="protein sequence ID" value="PTTG_12383-t43_1-p1"/>
    <property type="gene ID" value="PTTG_12383"/>
</dbReference>
<dbReference type="EMBL" id="ADAS02000015">
    <property type="protein sequence ID" value="OAV97064.1"/>
    <property type="molecule type" value="Genomic_DNA"/>
</dbReference>
<feature type="region of interest" description="Disordered" evidence="4">
    <location>
        <begin position="142"/>
        <end position="161"/>
    </location>
</feature>
<dbReference type="HAMAP" id="MF_00573">
    <property type="entry name" value="Ribosomal_eL33"/>
    <property type="match status" value="1"/>
</dbReference>
<dbReference type="Proteomes" id="UP000005240">
    <property type="component" value="Unassembled WGS sequence"/>
</dbReference>
<keyword evidence="2" id="KW-0689">Ribosomal protein</keyword>
<dbReference type="InterPro" id="IPR009000">
    <property type="entry name" value="Transl_B-barrel_sf"/>
</dbReference>
<gene>
    <name evidence="5" type="ORF">PTTG_12383</name>
</gene>
<protein>
    <recommendedName>
        <fullName evidence="8">60S ribosomal protein L33-A</fullName>
    </recommendedName>
</protein>
<evidence type="ECO:0000256" key="4">
    <source>
        <dbReference type="SAM" id="MobiDB-lite"/>
    </source>
</evidence>
<evidence type="ECO:0008006" key="8">
    <source>
        <dbReference type="Google" id="ProtNLM"/>
    </source>
</evidence>
<dbReference type="PANTHER" id="PTHR10902">
    <property type="entry name" value="60S RIBOSOMAL PROTEIN L35A"/>
    <property type="match status" value="1"/>
</dbReference>
<dbReference type="Gene3D" id="2.40.10.190">
    <property type="entry name" value="translation elongation factor selb, chain A, domain 4"/>
    <property type="match status" value="1"/>
</dbReference>
<dbReference type="InterPro" id="IPR001780">
    <property type="entry name" value="Ribosomal_eL33"/>
</dbReference>
<dbReference type="STRING" id="630390.A0A180GX08"/>
<dbReference type="AlphaFoldDB" id="A0A180GX08"/>
<dbReference type="VEuPathDB" id="FungiDB:PTTG_12383"/>
<dbReference type="GO" id="GO:0006412">
    <property type="term" value="P:translation"/>
    <property type="evidence" value="ECO:0007669"/>
    <property type="project" value="InterPro"/>
</dbReference>
<sequence length="265" mass="29061">MQALATPLRARHKPNNKSNMNSKTSAFLRSLSPLHRLGDLGQARAQFVGMKANVTGGLFVKRRTSIPRLLLGEISLTDTLRGYDPVRGWRLGAEDDRDKFLAQLLLSVDGLTSRGRPARPVAPGSDYSRAVSVEAAPAASHLTTSSIPAAKRHPTPNPQDKMTRLYVKGRVLGYTRGKRNQKPTSSLVQLEGVSNKEEAAFYLGKRIAYVYRAQRAIKGSKVRIIWGKVTRPHGNSGVVRGKFSTNLPPRCFGASCRVMLYPSAI</sequence>
<reference evidence="6 7" key="3">
    <citation type="journal article" date="2017" name="G3 (Bethesda)">
        <title>Comparative analysis highlights variable genome content of wheat rusts and divergence of the mating loci.</title>
        <authorList>
            <person name="Cuomo C.A."/>
            <person name="Bakkeren G."/>
            <person name="Khalil H.B."/>
            <person name="Panwar V."/>
            <person name="Joly D."/>
            <person name="Linning R."/>
            <person name="Sakthikumar S."/>
            <person name="Song X."/>
            <person name="Adiconis X."/>
            <person name="Fan L."/>
            <person name="Goldberg J.M."/>
            <person name="Levin J.Z."/>
            <person name="Young S."/>
            <person name="Zeng Q."/>
            <person name="Anikster Y."/>
            <person name="Bruce M."/>
            <person name="Wang M."/>
            <person name="Yin C."/>
            <person name="McCallum B."/>
            <person name="Szabo L.J."/>
            <person name="Hulbert S."/>
            <person name="Chen X."/>
            <person name="Fellers J.P."/>
        </authorList>
    </citation>
    <scope>NUCLEOTIDE SEQUENCE</scope>
    <source>
        <strain evidence="7">Isolate 1-1 / race 1 (BBBD)</strain>
        <strain evidence="6">isolate 1-1 / race 1 (BBBD)</strain>
    </source>
</reference>
<dbReference type="GO" id="GO:1990904">
    <property type="term" value="C:ribonucleoprotein complex"/>
    <property type="evidence" value="ECO:0007669"/>
    <property type="project" value="UniProtKB-KW"/>
</dbReference>
<keyword evidence="7" id="KW-1185">Reference proteome</keyword>
<evidence type="ECO:0000313" key="5">
    <source>
        <dbReference type="EMBL" id="OAV97064.1"/>
    </source>
</evidence>
<reference evidence="5" key="1">
    <citation type="submission" date="2009-11" db="EMBL/GenBank/DDBJ databases">
        <authorList>
            <consortium name="The Broad Institute Genome Sequencing Platform"/>
            <person name="Ward D."/>
            <person name="Feldgarden M."/>
            <person name="Earl A."/>
            <person name="Young S.K."/>
            <person name="Zeng Q."/>
            <person name="Koehrsen M."/>
            <person name="Alvarado L."/>
            <person name="Berlin A."/>
            <person name="Bochicchio J."/>
            <person name="Borenstein D."/>
            <person name="Chapman S.B."/>
            <person name="Chen Z."/>
            <person name="Engels R."/>
            <person name="Freedman E."/>
            <person name="Gellesch M."/>
            <person name="Goldberg J."/>
            <person name="Griggs A."/>
            <person name="Gujja S."/>
            <person name="Heilman E."/>
            <person name="Heiman D."/>
            <person name="Hepburn T."/>
            <person name="Howarth C."/>
            <person name="Jen D."/>
            <person name="Larson L."/>
            <person name="Lewis B."/>
            <person name="Mehta T."/>
            <person name="Park D."/>
            <person name="Pearson M."/>
            <person name="Roberts A."/>
            <person name="Saif S."/>
            <person name="Shea T."/>
            <person name="Shenoy N."/>
            <person name="Sisk P."/>
            <person name="Stolte C."/>
            <person name="Sykes S."/>
            <person name="Thomson T."/>
            <person name="Walk T."/>
            <person name="White J."/>
            <person name="Yandava C."/>
            <person name="Izard J."/>
            <person name="Baranova O.V."/>
            <person name="Blanton J.M."/>
            <person name="Tanner A.C."/>
            <person name="Dewhirst F.E."/>
            <person name="Haas B."/>
            <person name="Nusbaum C."/>
            <person name="Birren B."/>
        </authorList>
    </citation>
    <scope>NUCLEOTIDE SEQUENCE [LARGE SCALE GENOMIC DNA]</scope>
    <source>
        <strain evidence="5">1-1 BBBD Race 1</strain>
    </source>
</reference>
<dbReference type="InterPro" id="IPR038661">
    <property type="entry name" value="Ribosomal_eL33_sf"/>
</dbReference>
<dbReference type="GO" id="GO:0003735">
    <property type="term" value="F:structural constituent of ribosome"/>
    <property type="evidence" value="ECO:0007669"/>
    <property type="project" value="InterPro"/>
</dbReference>
<proteinExistence type="inferred from homology"/>
<dbReference type="SUPFAM" id="SSF50447">
    <property type="entry name" value="Translation proteins"/>
    <property type="match status" value="1"/>
</dbReference>
<evidence type="ECO:0000256" key="1">
    <source>
        <dbReference type="ARBA" id="ARBA00009269"/>
    </source>
</evidence>